<feature type="transmembrane region" description="Helical" evidence="1">
    <location>
        <begin position="316"/>
        <end position="333"/>
    </location>
</feature>
<sequence length="419" mass="46943">MSSVTPPKSSLGIGVTTVYLLERWLTPFALFVGAEASLRYGVLAGFGFALIGFLVFMSFSVVLLGIQKRMPEVTSMSDWLGRKLTGSAQTYFQYILKLLYSLDIFIVGVGGGMLWYAGFQIPMVMGTGLSLLVLWLIYLIIGKKKWARKYRIYILGSFFALLVFALVYPFLVSPLQAIYDGMRLYHPYLFVIQERELLVYTTATFAILMGRIIISPSAWKLAESHSKMKVRSTFLLAGAVWATLPIAFSTLLYPVIAQGIMGEVEEVFYRAFQSIPSPAVKYILLVLIGIILMRAGKQVIKSLKLQQSGTSSGERFIYGFVILIAFIGYSIFQPTLLELFFLVGIFYASLLMPVIIMMFTSVTVGWILPIIFFISSITGMVAYVAEGHFNAIGVSVSLSSLLFIIYWIYRTIYQHQSKI</sequence>
<evidence type="ECO:0000313" key="3">
    <source>
        <dbReference type="Proteomes" id="UP001236652"/>
    </source>
</evidence>
<protein>
    <submittedName>
        <fullName evidence="2">Uncharacterized protein</fullName>
    </submittedName>
</protein>
<feature type="transmembrane region" description="Helical" evidence="1">
    <location>
        <begin position="197"/>
        <end position="214"/>
    </location>
</feature>
<evidence type="ECO:0000256" key="1">
    <source>
        <dbReference type="SAM" id="Phobius"/>
    </source>
</evidence>
<evidence type="ECO:0000313" key="2">
    <source>
        <dbReference type="EMBL" id="WIF97764.1"/>
    </source>
</evidence>
<feature type="transmembrane region" description="Helical" evidence="1">
    <location>
        <begin position="234"/>
        <end position="255"/>
    </location>
</feature>
<feature type="transmembrane region" description="Helical" evidence="1">
    <location>
        <begin position="366"/>
        <end position="385"/>
    </location>
</feature>
<feature type="transmembrane region" description="Helical" evidence="1">
    <location>
        <begin position="40"/>
        <end position="66"/>
    </location>
</feature>
<dbReference type="EMBL" id="CP126446">
    <property type="protein sequence ID" value="WIF97764.1"/>
    <property type="molecule type" value="Genomic_DNA"/>
</dbReference>
<accession>A0ABY8UZF6</accession>
<name>A0ABY8UZF6_9BACI</name>
<gene>
    <name evidence="2" type="ORF">QNI29_18880</name>
</gene>
<keyword evidence="1" id="KW-0812">Transmembrane</keyword>
<feature type="transmembrane region" description="Helical" evidence="1">
    <location>
        <begin position="123"/>
        <end position="141"/>
    </location>
</feature>
<dbReference type="RefSeq" id="WP_231417851.1">
    <property type="nucleotide sequence ID" value="NZ_CP126446.1"/>
</dbReference>
<feature type="transmembrane region" description="Helical" evidence="1">
    <location>
        <begin position="275"/>
        <end position="295"/>
    </location>
</feature>
<keyword evidence="1" id="KW-0472">Membrane</keyword>
<feature type="transmembrane region" description="Helical" evidence="1">
    <location>
        <begin position="12"/>
        <end position="34"/>
    </location>
</feature>
<reference evidence="2 3" key="1">
    <citation type="submission" date="2023-05" db="EMBL/GenBank/DDBJ databases">
        <title>Comparative genomics reveals the evidence of polycyclic aromatic hydrocarbons degradation in moderately halophilic genus Pontibacillus.</title>
        <authorList>
            <person name="Yang H."/>
            <person name="Qian Z."/>
        </authorList>
    </citation>
    <scope>NUCLEOTIDE SEQUENCE [LARGE SCALE GENOMIC DNA]</scope>
    <source>
        <strain evidence="3">HN14</strain>
    </source>
</reference>
<feature type="transmembrane region" description="Helical" evidence="1">
    <location>
        <begin position="153"/>
        <end position="177"/>
    </location>
</feature>
<organism evidence="2 3">
    <name type="scientific">Pontibacillus chungwhensis</name>
    <dbReference type="NCBI Taxonomy" id="265426"/>
    <lineage>
        <taxon>Bacteria</taxon>
        <taxon>Bacillati</taxon>
        <taxon>Bacillota</taxon>
        <taxon>Bacilli</taxon>
        <taxon>Bacillales</taxon>
        <taxon>Bacillaceae</taxon>
        <taxon>Pontibacillus</taxon>
    </lineage>
</organism>
<feature type="transmembrane region" description="Helical" evidence="1">
    <location>
        <begin position="98"/>
        <end position="117"/>
    </location>
</feature>
<keyword evidence="1" id="KW-1133">Transmembrane helix</keyword>
<feature type="transmembrane region" description="Helical" evidence="1">
    <location>
        <begin position="339"/>
        <end position="359"/>
    </location>
</feature>
<proteinExistence type="predicted"/>
<dbReference type="Proteomes" id="UP001236652">
    <property type="component" value="Chromosome"/>
</dbReference>
<keyword evidence="3" id="KW-1185">Reference proteome</keyword>
<feature type="transmembrane region" description="Helical" evidence="1">
    <location>
        <begin position="391"/>
        <end position="409"/>
    </location>
</feature>